<dbReference type="EMBL" id="BAAAHQ010000037">
    <property type="protein sequence ID" value="GAA0944927.1"/>
    <property type="molecule type" value="Genomic_DNA"/>
</dbReference>
<accession>A0ABP4B202</accession>
<evidence type="ECO:0000313" key="2">
    <source>
        <dbReference type="Proteomes" id="UP001501578"/>
    </source>
</evidence>
<keyword evidence="2" id="KW-1185">Reference proteome</keyword>
<sequence>MTTTVPEETAHPYRRRWAALFVVLAAEAMDLLAADADVRAVVPAAALRQAHVTLTPWAGIRWVT</sequence>
<comment type="caution">
    <text evidence="1">The sequence shown here is derived from an EMBL/GenBank/DDBJ whole genome shotgun (WGS) entry which is preliminary data.</text>
</comment>
<reference evidence="2" key="1">
    <citation type="journal article" date="2019" name="Int. J. Syst. Evol. Microbiol.">
        <title>The Global Catalogue of Microorganisms (GCM) 10K type strain sequencing project: providing services to taxonomists for standard genome sequencing and annotation.</title>
        <authorList>
            <consortium name="The Broad Institute Genomics Platform"/>
            <consortium name="The Broad Institute Genome Sequencing Center for Infectious Disease"/>
            <person name="Wu L."/>
            <person name="Ma J."/>
        </authorList>
    </citation>
    <scope>NUCLEOTIDE SEQUENCE [LARGE SCALE GENOMIC DNA]</scope>
    <source>
        <strain evidence="2">JCM 11136</strain>
    </source>
</reference>
<name>A0ABP4B202_9ACTN</name>
<evidence type="ECO:0000313" key="1">
    <source>
        <dbReference type="EMBL" id="GAA0944927.1"/>
    </source>
</evidence>
<gene>
    <name evidence="1" type="ORF">GCM10009560_59450</name>
</gene>
<dbReference type="RefSeq" id="WP_343953425.1">
    <property type="nucleotide sequence ID" value="NZ_BAAAHQ010000037.1"/>
</dbReference>
<protein>
    <submittedName>
        <fullName evidence="1">Uncharacterized protein</fullName>
    </submittedName>
</protein>
<dbReference type="Proteomes" id="UP001501578">
    <property type="component" value="Unassembled WGS sequence"/>
</dbReference>
<proteinExistence type="predicted"/>
<organism evidence="1 2">
    <name type="scientific">Nonomuraea longicatena</name>
    <dbReference type="NCBI Taxonomy" id="83682"/>
    <lineage>
        <taxon>Bacteria</taxon>
        <taxon>Bacillati</taxon>
        <taxon>Actinomycetota</taxon>
        <taxon>Actinomycetes</taxon>
        <taxon>Streptosporangiales</taxon>
        <taxon>Streptosporangiaceae</taxon>
        <taxon>Nonomuraea</taxon>
    </lineage>
</organism>